<dbReference type="PANTHER" id="PTHR43581">
    <property type="entry name" value="ATP/GTP PHOSPHATASE"/>
    <property type="match status" value="1"/>
</dbReference>
<evidence type="ECO:0000313" key="2">
    <source>
        <dbReference type="EMBL" id="SDP85340.1"/>
    </source>
</evidence>
<dbReference type="PANTHER" id="PTHR43581:SF2">
    <property type="entry name" value="EXCINUCLEASE ATPASE SUBUNIT"/>
    <property type="match status" value="1"/>
</dbReference>
<dbReference type="OrthoDB" id="9784297at2"/>
<feature type="domain" description="AAA+ ATPase" evidence="1">
    <location>
        <begin position="14"/>
        <end position="307"/>
    </location>
</feature>
<dbReference type="InterPro" id="IPR027417">
    <property type="entry name" value="P-loop_NTPase"/>
</dbReference>
<dbReference type="EMBL" id="FNJI01000095">
    <property type="protein sequence ID" value="SDP85340.1"/>
    <property type="molecule type" value="Genomic_DNA"/>
</dbReference>
<name>A0A1H0W3M7_9BACT</name>
<dbReference type="SUPFAM" id="SSF52540">
    <property type="entry name" value="P-loop containing nucleoside triphosphate hydrolases"/>
    <property type="match status" value="1"/>
</dbReference>
<evidence type="ECO:0000313" key="3">
    <source>
        <dbReference type="Proteomes" id="UP000199073"/>
    </source>
</evidence>
<dbReference type="InterPro" id="IPR051396">
    <property type="entry name" value="Bact_Antivir_Def_Nuclease"/>
</dbReference>
<sequence>MKIPQSLTEFKKTQQDVSIFIGENGTGKSTLLNIIARQFCFNSSVKVIGIANSIHDKFEIQSNKFSVLRGRQGRKQAKITIKKAITNISERDIQRLKFASRALEYVGLDPKIGFKVPKIKENVIQMFHDDSYMLPASKYEEEIDTGFTMFEKNKEEIINICEKIKRLERKNIEWLSFDEYNFEALEKFSLTELFVLETKLVKLGIIAPIEVFLSKNDKEISLLSASSGELNLITAIVYISTVIEHNTVILIDEPENSLHPRWQKEYVKNLLDIFYLYEPKIIIATHSPTILNGALLDNEYLDIYRSDNFELSLVREDSKNIEKIYYDIFNIITPENRFVSSLLTDYLNQLAEGIIDMQNFNVLLADIEKSIYDEKQNELIKGVNKIAERIIKAR</sequence>
<proteinExistence type="predicted"/>
<dbReference type="RefSeq" id="WP_092226381.1">
    <property type="nucleotide sequence ID" value="NZ_FNJI01000095.1"/>
</dbReference>
<dbReference type="InterPro" id="IPR003959">
    <property type="entry name" value="ATPase_AAA_core"/>
</dbReference>
<protein>
    <submittedName>
        <fullName evidence="2">AAA domain-containing protein, putative AbiEii toxin, Type IV TA system</fullName>
    </submittedName>
</protein>
<keyword evidence="3" id="KW-1185">Reference proteome</keyword>
<dbReference type="Gene3D" id="3.40.50.300">
    <property type="entry name" value="P-loop containing nucleotide triphosphate hydrolases"/>
    <property type="match status" value="1"/>
</dbReference>
<dbReference type="SMART" id="SM00382">
    <property type="entry name" value="AAA"/>
    <property type="match status" value="1"/>
</dbReference>
<dbReference type="InterPro" id="IPR003593">
    <property type="entry name" value="AAA+_ATPase"/>
</dbReference>
<reference evidence="2 3" key="1">
    <citation type="submission" date="2016-10" db="EMBL/GenBank/DDBJ databases">
        <authorList>
            <person name="de Groot N.N."/>
        </authorList>
    </citation>
    <scope>NUCLEOTIDE SEQUENCE [LARGE SCALE GENOMIC DNA]</scope>
    <source>
        <strain evidence="2 3">DSM 12130</strain>
    </source>
</reference>
<organism evidence="2 3">
    <name type="scientific">Desulforhopalus singaporensis</name>
    <dbReference type="NCBI Taxonomy" id="91360"/>
    <lineage>
        <taxon>Bacteria</taxon>
        <taxon>Pseudomonadati</taxon>
        <taxon>Thermodesulfobacteriota</taxon>
        <taxon>Desulfobulbia</taxon>
        <taxon>Desulfobulbales</taxon>
        <taxon>Desulfocapsaceae</taxon>
        <taxon>Desulforhopalus</taxon>
    </lineage>
</organism>
<dbReference type="GO" id="GO:0005524">
    <property type="term" value="F:ATP binding"/>
    <property type="evidence" value="ECO:0007669"/>
    <property type="project" value="InterPro"/>
</dbReference>
<accession>A0A1H0W3M7</accession>
<dbReference type="AlphaFoldDB" id="A0A1H0W3M7"/>
<dbReference type="GO" id="GO:0016887">
    <property type="term" value="F:ATP hydrolysis activity"/>
    <property type="evidence" value="ECO:0007669"/>
    <property type="project" value="InterPro"/>
</dbReference>
<evidence type="ECO:0000259" key="1">
    <source>
        <dbReference type="SMART" id="SM00382"/>
    </source>
</evidence>
<dbReference type="Pfam" id="PF13304">
    <property type="entry name" value="AAA_21"/>
    <property type="match status" value="1"/>
</dbReference>
<dbReference type="Proteomes" id="UP000199073">
    <property type="component" value="Unassembled WGS sequence"/>
</dbReference>
<gene>
    <name evidence="2" type="ORF">SAMN05660330_04403</name>
</gene>